<dbReference type="Pfam" id="PF01011">
    <property type="entry name" value="PQQ"/>
    <property type="match status" value="1"/>
</dbReference>
<evidence type="ECO:0000256" key="2">
    <source>
        <dbReference type="ARBA" id="ARBA00008156"/>
    </source>
</evidence>
<dbReference type="PANTHER" id="PTHR32303">
    <property type="entry name" value="QUINOPROTEIN ALCOHOL DEHYDROGENASE (CYTOCHROME C)"/>
    <property type="match status" value="1"/>
</dbReference>
<dbReference type="GO" id="GO:0016491">
    <property type="term" value="F:oxidoreductase activity"/>
    <property type="evidence" value="ECO:0007669"/>
    <property type="project" value="UniProtKB-KW"/>
</dbReference>
<evidence type="ECO:0000313" key="6">
    <source>
        <dbReference type="EMBL" id="KAK0601403.1"/>
    </source>
</evidence>
<reference evidence="6" key="1">
    <citation type="journal article" date="2022" name="Plant J.">
        <title>Strategies of tolerance reflected in two North American maple genomes.</title>
        <authorList>
            <person name="McEvoy S.L."/>
            <person name="Sezen U.U."/>
            <person name="Trouern-Trend A."/>
            <person name="McMahon S.M."/>
            <person name="Schaberg P.G."/>
            <person name="Yang J."/>
            <person name="Wegrzyn J.L."/>
            <person name="Swenson N.G."/>
        </authorList>
    </citation>
    <scope>NUCLEOTIDE SEQUENCE</scope>
    <source>
        <strain evidence="6">NS2018</strain>
    </source>
</reference>
<accession>A0AA39T232</accession>
<evidence type="ECO:0000256" key="4">
    <source>
        <dbReference type="SAM" id="MobiDB-lite"/>
    </source>
</evidence>
<feature type="compositionally biased region" description="Basic and acidic residues" evidence="4">
    <location>
        <begin position="47"/>
        <end position="62"/>
    </location>
</feature>
<reference evidence="6" key="2">
    <citation type="submission" date="2023-06" db="EMBL/GenBank/DDBJ databases">
        <authorList>
            <person name="Swenson N.G."/>
            <person name="Wegrzyn J.L."/>
            <person name="Mcevoy S.L."/>
        </authorList>
    </citation>
    <scope>NUCLEOTIDE SEQUENCE</scope>
    <source>
        <strain evidence="6">NS2018</strain>
        <tissue evidence="6">Leaf</tissue>
    </source>
</reference>
<comment type="caution">
    <text evidence="6">The sequence shown here is derived from an EMBL/GenBank/DDBJ whole genome shotgun (WGS) entry which is preliminary data.</text>
</comment>
<comment type="similarity">
    <text evidence="2">Belongs to the bacterial PQQ dehydrogenase family.</text>
</comment>
<proteinExistence type="inferred from homology"/>
<organism evidence="6 7">
    <name type="scientific">Acer saccharum</name>
    <name type="common">Sugar maple</name>
    <dbReference type="NCBI Taxonomy" id="4024"/>
    <lineage>
        <taxon>Eukaryota</taxon>
        <taxon>Viridiplantae</taxon>
        <taxon>Streptophyta</taxon>
        <taxon>Embryophyta</taxon>
        <taxon>Tracheophyta</taxon>
        <taxon>Spermatophyta</taxon>
        <taxon>Magnoliopsida</taxon>
        <taxon>eudicotyledons</taxon>
        <taxon>Gunneridae</taxon>
        <taxon>Pentapetalae</taxon>
        <taxon>rosids</taxon>
        <taxon>malvids</taxon>
        <taxon>Sapindales</taxon>
        <taxon>Sapindaceae</taxon>
        <taxon>Hippocastanoideae</taxon>
        <taxon>Acereae</taxon>
        <taxon>Acer</taxon>
    </lineage>
</organism>
<sequence length="421" mass="46664">MWCKRLKVRPKGTYVQNGKLVLEKRRADEKVGHVREEETSSSSAEDLSEKVFLDSNRERGECSKSLSGSNLSSKPKRVSFSSFPESPSSFQVLNRRVDLCVDLGQIAVGRLDGKYLAGVREREEVSSDSLATKEEFVRATLEAESRFQSGSNVVQSEIEEVEVASSDSLSSKEEMIRVTMEAEKERLGERQRVVSGGEMVRSRVAEEMMEEEYDNEVGVGDGRVGQGQMQRGRSRTRTASRHGMKTRQSSSSLVRQDLRISGSAVEEANRVMETGRILGFDFTRDEEEVLAAISNREEEDRERFQALSGINFNSIVTLDIDSGRIAWAKQLGDYDVFYFPCLVPDNPDCPPGPNLDADFGEAPMLLTIYANGTIRDVVVAVQKSGFAWALNRDNGEIVWFKLAGPGGEEGGGQWGAATDGR</sequence>
<evidence type="ECO:0000256" key="3">
    <source>
        <dbReference type="ARBA" id="ARBA00023002"/>
    </source>
</evidence>
<feature type="region of interest" description="Disordered" evidence="4">
    <location>
        <begin position="26"/>
        <end position="86"/>
    </location>
</feature>
<evidence type="ECO:0000259" key="5">
    <source>
        <dbReference type="Pfam" id="PF01011"/>
    </source>
</evidence>
<feature type="compositionally biased region" description="Basic and acidic residues" evidence="4">
    <location>
        <begin position="26"/>
        <end position="38"/>
    </location>
</feature>
<name>A0AA39T232_ACESA</name>
<gene>
    <name evidence="6" type="ORF">LWI29_023926</name>
</gene>
<feature type="region of interest" description="Disordered" evidence="4">
    <location>
        <begin position="211"/>
        <end position="252"/>
    </location>
</feature>
<dbReference type="InterPro" id="IPR011047">
    <property type="entry name" value="Quinoprotein_ADH-like_sf"/>
</dbReference>
<feature type="compositionally biased region" description="Basic residues" evidence="4">
    <location>
        <begin position="232"/>
        <end position="245"/>
    </location>
</feature>
<protein>
    <recommendedName>
        <fullName evidence="5">Pyrrolo-quinoline quinone repeat domain-containing protein</fullName>
    </recommendedName>
</protein>
<dbReference type="EMBL" id="JAUESC010000003">
    <property type="protein sequence ID" value="KAK0601403.1"/>
    <property type="molecule type" value="Genomic_DNA"/>
</dbReference>
<feature type="domain" description="Pyrrolo-quinoline quinone repeat" evidence="5">
    <location>
        <begin position="313"/>
        <end position="399"/>
    </location>
</feature>
<dbReference type="AlphaFoldDB" id="A0AA39T232"/>
<dbReference type="PANTHER" id="PTHR32303:SF18">
    <property type="entry name" value="POLYVINYLALCOHOL DEHYDROGENASE-LIKE"/>
    <property type="match status" value="1"/>
</dbReference>
<evidence type="ECO:0000313" key="7">
    <source>
        <dbReference type="Proteomes" id="UP001168877"/>
    </source>
</evidence>
<dbReference type="SUPFAM" id="SSF50998">
    <property type="entry name" value="Quinoprotein alcohol dehydrogenase-like"/>
    <property type="match status" value="1"/>
</dbReference>
<comment type="cofactor">
    <cofactor evidence="1">
        <name>pyrroloquinoline quinone</name>
        <dbReference type="ChEBI" id="CHEBI:58442"/>
    </cofactor>
</comment>
<evidence type="ECO:0000256" key="1">
    <source>
        <dbReference type="ARBA" id="ARBA00001931"/>
    </source>
</evidence>
<dbReference type="Proteomes" id="UP001168877">
    <property type="component" value="Unassembled WGS sequence"/>
</dbReference>
<keyword evidence="7" id="KW-1185">Reference proteome</keyword>
<keyword evidence="3" id="KW-0560">Oxidoreductase</keyword>
<feature type="compositionally biased region" description="Low complexity" evidence="4">
    <location>
        <begin position="63"/>
        <end position="86"/>
    </location>
</feature>
<dbReference type="InterPro" id="IPR002372">
    <property type="entry name" value="PQQ_rpt_dom"/>
</dbReference>
<dbReference type="Gene3D" id="2.140.10.10">
    <property type="entry name" value="Quinoprotein alcohol dehydrogenase-like superfamily"/>
    <property type="match status" value="1"/>
</dbReference>